<dbReference type="InParanoid" id="A0A2P5ECE8"/>
<dbReference type="OrthoDB" id="1849062at2759"/>
<dbReference type="AlphaFoldDB" id="A0A2P5ECE8"/>
<dbReference type="PANTHER" id="PTHR31549">
    <property type="entry name" value="PROTEIN, PUTATIVE (DUF247)-RELATED-RELATED"/>
    <property type="match status" value="1"/>
</dbReference>
<keyword evidence="1" id="KW-0472">Membrane</keyword>
<feature type="transmembrane region" description="Helical" evidence="1">
    <location>
        <begin position="345"/>
        <end position="369"/>
    </location>
</feature>
<dbReference type="EMBL" id="JXTC01000182">
    <property type="protein sequence ID" value="PON83194.1"/>
    <property type="molecule type" value="Genomic_DNA"/>
</dbReference>
<keyword evidence="1" id="KW-0812">Transmembrane</keyword>
<protein>
    <submittedName>
        <fullName evidence="2">Uncharacterized protein</fullName>
    </submittedName>
</protein>
<keyword evidence="1" id="KW-1133">Transmembrane helix</keyword>
<keyword evidence="3" id="KW-1185">Reference proteome</keyword>
<dbReference type="InterPro" id="IPR004158">
    <property type="entry name" value="DUF247_pln"/>
</dbReference>
<sequence length="372" mass="41534">AVLNEVKAEIEAQKKDNNHPIKKIPKVPAILLGRDGDSKQYFTPRFIAIGLVHAGNTKLVKRELKVRLAAKFIKATGQDPEQLLGEINANIAKLVTHFDENVIKSYSKERLGRILFLDGCSVLQFIHSVACYDLLDIEINNGQATLIQQDLFLLENQIPFCVLELLMKSIKEKKNVQVLKQSILKQSIGIFINMNLMETEMSSPTTLPITLLYDGNRSTEPNTSKSSPKYERSFRNVQDLKAAGIWLKPSGTLSLKDISFDSGYCCTGYLKLPKLTVDESTGSKLLNLVAYEMCSENCKTGYGIGSDLVPDDAYLDVKNDIRNHYDTRCAPWMVQMCHDHCSSPWTLIALVAAVFALFLTAVGTWFTAFSSD</sequence>
<reference evidence="3" key="1">
    <citation type="submission" date="2016-06" db="EMBL/GenBank/DDBJ databases">
        <title>Parallel loss of symbiosis genes in relatives of nitrogen-fixing non-legume Parasponia.</title>
        <authorList>
            <person name="Van Velzen R."/>
            <person name="Holmer R."/>
            <person name="Bu F."/>
            <person name="Rutten L."/>
            <person name="Van Zeijl A."/>
            <person name="Liu W."/>
            <person name="Santuari L."/>
            <person name="Cao Q."/>
            <person name="Sharma T."/>
            <person name="Shen D."/>
            <person name="Roswanjaya Y."/>
            <person name="Wardhani T."/>
            <person name="Kalhor M.S."/>
            <person name="Jansen J."/>
            <person name="Van den Hoogen J."/>
            <person name="Gungor B."/>
            <person name="Hartog M."/>
            <person name="Hontelez J."/>
            <person name="Verver J."/>
            <person name="Yang W.-C."/>
            <person name="Schijlen E."/>
            <person name="Repin R."/>
            <person name="Schilthuizen M."/>
            <person name="Schranz E."/>
            <person name="Heidstra R."/>
            <person name="Miyata K."/>
            <person name="Fedorova E."/>
            <person name="Kohlen W."/>
            <person name="Bisseling T."/>
            <person name="Smit S."/>
            <person name="Geurts R."/>
        </authorList>
    </citation>
    <scope>NUCLEOTIDE SEQUENCE [LARGE SCALE GENOMIC DNA]</scope>
    <source>
        <strain evidence="3">cv. RG33-2</strain>
    </source>
</reference>
<evidence type="ECO:0000313" key="3">
    <source>
        <dbReference type="Proteomes" id="UP000237000"/>
    </source>
</evidence>
<organism evidence="2 3">
    <name type="scientific">Trema orientale</name>
    <name type="common">Charcoal tree</name>
    <name type="synonym">Celtis orientalis</name>
    <dbReference type="NCBI Taxonomy" id="63057"/>
    <lineage>
        <taxon>Eukaryota</taxon>
        <taxon>Viridiplantae</taxon>
        <taxon>Streptophyta</taxon>
        <taxon>Embryophyta</taxon>
        <taxon>Tracheophyta</taxon>
        <taxon>Spermatophyta</taxon>
        <taxon>Magnoliopsida</taxon>
        <taxon>eudicotyledons</taxon>
        <taxon>Gunneridae</taxon>
        <taxon>Pentapetalae</taxon>
        <taxon>rosids</taxon>
        <taxon>fabids</taxon>
        <taxon>Rosales</taxon>
        <taxon>Cannabaceae</taxon>
        <taxon>Trema</taxon>
    </lineage>
</organism>
<feature type="non-terminal residue" evidence="2">
    <location>
        <position position="1"/>
    </location>
</feature>
<dbReference type="PANTHER" id="PTHR31549:SF191">
    <property type="entry name" value="DUF247 DOMAIN PROTEIN"/>
    <property type="match status" value="1"/>
</dbReference>
<name>A0A2P5ECE8_TREOI</name>
<accession>A0A2P5ECE8</accession>
<dbReference type="Proteomes" id="UP000237000">
    <property type="component" value="Unassembled WGS sequence"/>
</dbReference>
<evidence type="ECO:0000313" key="2">
    <source>
        <dbReference type="EMBL" id="PON83194.1"/>
    </source>
</evidence>
<dbReference type="STRING" id="63057.A0A2P5ECE8"/>
<dbReference type="Pfam" id="PF03140">
    <property type="entry name" value="DUF247"/>
    <property type="match status" value="2"/>
</dbReference>
<evidence type="ECO:0000256" key="1">
    <source>
        <dbReference type="SAM" id="Phobius"/>
    </source>
</evidence>
<comment type="caution">
    <text evidence="2">The sequence shown here is derived from an EMBL/GenBank/DDBJ whole genome shotgun (WGS) entry which is preliminary data.</text>
</comment>
<gene>
    <name evidence="2" type="ORF">TorRG33x02_210280</name>
</gene>
<proteinExistence type="predicted"/>